<dbReference type="Proteomes" id="UP000594632">
    <property type="component" value="Chromosome"/>
</dbReference>
<feature type="transmembrane region" description="Helical" evidence="1">
    <location>
        <begin position="6"/>
        <end position="26"/>
    </location>
</feature>
<dbReference type="AlphaFoldDB" id="A0A0E3GUQ3"/>
<dbReference type="EMBL" id="CP033235">
    <property type="protein sequence ID" value="AZF67739.1"/>
    <property type="molecule type" value="Genomic_DNA"/>
</dbReference>
<evidence type="ECO:0000313" key="25">
    <source>
        <dbReference type="Proteomes" id="UP000594632"/>
    </source>
</evidence>
<dbReference type="EMBL" id="CP011057">
    <property type="protein sequence ID" value="AKA78664.1"/>
    <property type="molecule type" value="Genomic_DNA"/>
</dbReference>
<evidence type="ECO:0000313" key="12">
    <source>
        <dbReference type="EMBL" id="QPG50251.1"/>
    </source>
</evidence>
<evidence type="ECO:0000313" key="15">
    <source>
        <dbReference type="Proteomes" id="UP000033085"/>
    </source>
</evidence>
<dbReference type="InterPro" id="IPR049688">
    <property type="entry name" value="CedA_arc"/>
</dbReference>
<dbReference type="GeneID" id="44128864"/>
<dbReference type="EMBL" id="CP033238">
    <property type="protein sequence ID" value="AZF75603.1"/>
    <property type="molecule type" value="Genomic_DNA"/>
</dbReference>
<dbReference type="Proteomes" id="UP000278715">
    <property type="component" value="Chromosome"/>
</dbReference>
<evidence type="ECO:0000313" key="2">
    <source>
        <dbReference type="EMBL" id="AKA73272.1"/>
    </source>
</evidence>
<dbReference type="Proteomes" id="UP000273194">
    <property type="component" value="Chromosome"/>
</dbReference>
<reference evidence="14 15" key="1">
    <citation type="journal article" date="2015" name="Genome Announc.">
        <title>Complete Genome Sequence of Sulfolobus solfataricus Strain 98/2 and Evolved Derivatives.</title>
        <authorList>
            <person name="McCarthy S."/>
            <person name="Gradnigo J."/>
            <person name="Johnson T."/>
            <person name="Payne S."/>
            <person name="Lipzen A."/>
            <person name="Martin J."/>
            <person name="Schackwitz W."/>
            <person name="Moriyama E."/>
            <person name="Blum P."/>
        </authorList>
    </citation>
    <scope>NUCLEOTIDE SEQUENCE [LARGE SCALE GENOMIC DNA]</scope>
    <source>
        <strain evidence="14">98/2 SULC</strain>
        <strain evidence="2">SARC-B</strain>
        <strain evidence="3">SARC-C</strain>
        <strain evidence="4 16">SULA</strain>
        <strain evidence="15">SULB</strain>
    </source>
</reference>
<feature type="transmembrane region" description="Helical" evidence="1">
    <location>
        <begin position="142"/>
        <end position="163"/>
    </location>
</feature>
<evidence type="ECO:0000313" key="16">
    <source>
        <dbReference type="Proteomes" id="UP000033106"/>
    </source>
</evidence>
<dbReference type="Proteomes" id="UP000273443">
    <property type="component" value="Chromosome"/>
</dbReference>
<dbReference type="KEGG" id="ssol:SULB_0922"/>
<evidence type="ECO:0000313" key="24">
    <source>
        <dbReference type="Proteomes" id="UP000282269"/>
    </source>
</evidence>
<dbReference type="KEGG" id="ssof:SULC_0921"/>
<evidence type="ECO:0000313" key="7">
    <source>
        <dbReference type="EMBL" id="AZF72979.1"/>
    </source>
</evidence>
<feature type="transmembrane region" description="Helical" evidence="1">
    <location>
        <begin position="47"/>
        <end position="66"/>
    </location>
</feature>
<feature type="transmembrane region" description="Helical" evidence="1">
    <location>
        <begin position="222"/>
        <end position="245"/>
    </location>
</feature>
<organism evidence="3 14">
    <name type="scientific">Saccharolobus solfataricus</name>
    <name type="common">Sulfolobus solfataricus</name>
    <dbReference type="NCBI Taxonomy" id="2287"/>
    <lineage>
        <taxon>Archaea</taxon>
        <taxon>Thermoproteota</taxon>
        <taxon>Thermoprotei</taxon>
        <taxon>Sulfolobales</taxon>
        <taxon>Sulfolobaceae</taxon>
        <taxon>Saccharolobus</taxon>
    </lineage>
</organism>
<evidence type="ECO:0000313" key="21">
    <source>
        <dbReference type="Proteomes" id="UP000273443"/>
    </source>
</evidence>
<accession>A0A0E3GUQ3</accession>
<feature type="transmembrane region" description="Helical" evidence="1">
    <location>
        <begin position="115"/>
        <end position="136"/>
    </location>
</feature>
<dbReference type="EMBL" id="CP011056">
    <property type="protein sequence ID" value="AKA75971.1"/>
    <property type="molecule type" value="Genomic_DNA"/>
</dbReference>
<evidence type="ECO:0000313" key="8">
    <source>
        <dbReference type="EMBL" id="AZF75603.1"/>
    </source>
</evidence>
<dbReference type="EMBL" id="LT549890">
    <property type="protein sequence ID" value="SAI86788.1"/>
    <property type="molecule type" value="Genomic_DNA"/>
</dbReference>
<dbReference type="Proteomes" id="UP000033106">
    <property type="component" value="Chromosome"/>
</dbReference>
<dbReference type="EMBL" id="CP033241">
    <property type="protein sequence ID" value="AZF83457.1"/>
    <property type="molecule type" value="Genomic_DNA"/>
</dbReference>
<evidence type="ECO:0000313" key="23">
    <source>
        <dbReference type="Proteomes" id="UP000278715"/>
    </source>
</evidence>
<gene>
    <name evidence="12" type="ORF">HFC64_10975</name>
    <name evidence="13" type="ORF">SSOP1_3234</name>
    <name evidence="4" type="ORF">SULA_0920</name>
    <name evidence="2" type="ORF">SULB_0922</name>
    <name evidence="3" type="ORF">SULC_0921</name>
    <name evidence="5" type="ORF">SULG_04500</name>
    <name evidence="6" type="ORF">SULH_04500</name>
    <name evidence="7" type="ORF">SULI_04500</name>
    <name evidence="8" type="ORF">SULM_04500</name>
    <name evidence="9" type="ORF">SULN_04500</name>
    <name evidence="10" type="ORF">SULO_04510</name>
    <name evidence="11" type="ORF">SULZ_04745</name>
</gene>
<evidence type="ECO:0000256" key="1">
    <source>
        <dbReference type="SAM" id="Phobius"/>
    </source>
</evidence>
<dbReference type="Proteomes" id="UP000282269">
    <property type="component" value="Chromosome"/>
</dbReference>
<reference evidence="12 25" key="6">
    <citation type="journal article" date="2020" name="Nat. Commun.">
        <title>The structures of two archaeal type IV pili illuminate evolutionary relationships.</title>
        <authorList>
            <person name="Wang F."/>
            <person name="Baquero D.P."/>
            <person name="Su Z."/>
            <person name="Beltran L.C."/>
            <person name="Prangishvili D."/>
            <person name="Krupovic M."/>
            <person name="Egelman E.H."/>
        </authorList>
    </citation>
    <scope>NUCLEOTIDE SEQUENCE [LARGE SCALE GENOMIC DNA]</scope>
    <source>
        <strain evidence="12 25">POZ149</strain>
    </source>
</reference>
<evidence type="ECO:0000313" key="17">
    <source>
        <dbReference type="Proteomes" id="UP000076770"/>
    </source>
</evidence>
<dbReference type="EMBL" id="CP033237">
    <property type="protein sequence ID" value="AZF72979.1"/>
    <property type="molecule type" value="Genomic_DNA"/>
</dbReference>
<evidence type="ECO:0000313" key="5">
    <source>
        <dbReference type="EMBL" id="AZF67739.1"/>
    </source>
</evidence>
<evidence type="ECO:0000313" key="6">
    <source>
        <dbReference type="EMBL" id="AZF70359.1"/>
    </source>
</evidence>
<dbReference type="EMBL" id="CP011055">
    <property type="protein sequence ID" value="AKA73272.1"/>
    <property type="molecule type" value="Genomic_DNA"/>
</dbReference>
<dbReference type="Proteomes" id="UP000269431">
    <property type="component" value="Chromosome"/>
</dbReference>
<keyword evidence="1" id="KW-1133">Transmembrane helix</keyword>
<dbReference type="EMBL" id="CP050869">
    <property type="protein sequence ID" value="QPG50251.1"/>
    <property type="molecule type" value="Genomic_DNA"/>
</dbReference>
<dbReference type="EMBL" id="CP033239">
    <property type="protein sequence ID" value="AZF78211.1"/>
    <property type="molecule type" value="Genomic_DNA"/>
</dbReference>
<keyword evidence="1" id="KW-0812">Transmembrane</keyword>
<evidence type="ECO:0000313" key="9">
    <source>
        <dbReference type="EMBL" id="AZF78211.1"/>
    </source>
</evidence>
<dbReference type="KEGG" id="ssoa:SULA_0920"/>
<dbReference type="Proteomes" id="UP000076770">
    <property type="component" value="Chromosome i"/>
</dbReference>
<dbReference type="PATRIC" id="fig|2287.6.peg.974"/>
<sequence length="262" mass="29138">MYSPFEILYLAIIIDSLSYTIGALLYGSPIPVRGFKEMGHKMIVNSIYVAVLANIFGLILSILSQLQNIVGANWSTFYLDIGLLQIQTGVAINMGKFLYGIIALILYYFKVPSQFYSLVTPLLQYISFLTDILILLNFYMDLGIFIQSSYMVLIAIGILLMALPFQMGKGIGAMLISFTIVFYVGLPLLPILISNSSPLQNQNFVLQDISLQTEEFYAQIPALFYSFILIPLTYVGVLVGFSVVLQSFIGGYVGRLPIPVEI</sequence>
<evidence type="ECO:0000313" key="11">
    <source>
        <dbReference type="EMBL" id="AZF83457.1"/>
    </source>
</evidence>
<keyword evidence="1" id="KW-0472">Membrane</keyword>
<dbReference type="Proteomes" id="UP000033057">
    <property type="component" value="Chromosome"/>
</dbReference>
<evidence type="ECO:0000313" key="14">
    <source>
        <dbReference type="Proteomes" id="UP000033057"/>
    </source>
</evidence>
<reference evidence="13" key="3">
    <citation type="submission" date="2016-04" db="EMBL/GenBank/DDBJ databases">
        <authorList>
            <person name="Evans L.H."/>
            <person name="Alamgir A."/>
            <person name="Owens N."/>
            <person name="Weber N.D."/>
            <person name="Virtaneva K."/>
            <person name="Barbian K."/>
            <person name="Babar A."/>
            <person name="Rosenke K."/>
        </authorList>
    </citation>
    <scope>NUCLEOTIDE SEQUENCE</scope>
    <source>
        <strain evidence="13">P1</strain>
    </source>
</reference>
<evidence type="ECO:0000313" key="10">
    <source>
        <dbReference type="EMBL" id="AZF80817.1"/>
    </source>
</evidence>
<dbReference type="OMA" id="FIYSSYM"/>
<protein>
    <submittedName>
        <fullName evidence="3">Uncharacterized protein</fullName>
    </submittedName>
</protein>
<dbReference type="NCBIfam" id="NF041796">
    <property type="entry name" value="Ced_CedA"/>
    <property type="match status" value="1"/>
</dbReference>
<reference evidence="3" key="5">
    <citation type="submission" date="2018-10" db="EMBL/GenBank/DDBJ databases">
        <authorList>
            <person name="McCarthy S."/>
            <person name="Gradnigo J."/>
            <person name="Johnson T."/>
            <person name="Payne S."/>
            <person name="Lipzen A."/>
            <person name="Schackwitz W."/>
            <person name="Martin J."/>
            <person name="Moriyama E."/>
            <person name="Blum P."/>
        </authorList>
    </citation>
    <scope>NUCLEOTIDE SEQUENCE</scope>
    <source>
        <strain evidence="2">SARC-B</strain>
        <strain evidence="3">SARC-C</strain>
        <strain evidence="4">SULA</strain>
    </source>
</reference>
<evidence type="ECO:0000313" key="19">
    <source>
        <dbReference type="Proteomes" id="UP000269431"/>
    </source>
</evidence>
<feature type="transmembrane region" description="Helical" evidence="1">
    <location>
        <begin position="86"/>
        <end position="108"/>
    </location>
</feature>
<reference evidence="17" key="2">
    <citation type="submission" date="2016-04" db="EMBL/GenBank/DDBJ databases">
        <authorList>
            <person name="Shah S.A."/>
            <person name="Garrett R.A."/>
        </authorList>
    </citation>
    <scope>NUCLEOTIDE SEQUENCE [LARGE SCALE GENOMIC DNA]</scope>
    <source>
        <strain evidence="17">ATCC 35091 / DSM 1616 / JCM 8930 / NBRC 15331 / P1</strain>
    </source>
</reference>
<evidence type="ECO:0000313" key="22">
    <source>
        <dbReference type="Proteomes" id="UP000275843"/>
    </source>
</evidence>
<feature type="transmembrane region" description="Helical" evidence="1">
    <location>
        <begin position="170"/>
        <end position="193"/>
    </location>
</feature>
<dbReference type="OrthoDB" id="43622at2157"/>
<evidence type="ECO:0000313" key="4">
    <source>
        <dbReference type="EMBL" id="AKA78664.1"/>
    </source>
</evidence>
<dbReference type="RefSeq" id="WP_009990907.1">
    <property type="nucleotide sequence ID" value="NZ_CP011055.2"/>
</dbReference>
<proteinExistence type="predicted"/>
<dbReference type="Proteomes" id="UP000033085">
    <property type="component" value="Chromosome"/>
</dbReference>
<evidence type="ECO:0000313" key="3">
    <source>
        <dbReference type="EMBL" id="AKA75971.1"/>
    </source>
</evidence>
<dbReference type="GeneID" id="1453163"/>
<dbReference type="Proteomes" id="UP000275843">
    <property type="component" value="Chromosome"/>
</dbReference>
<dbReference type="Proteomes" id="UP000267993">
    <property type="component" value="Chromosome"/>
</dbReference>
<evidence type="ECO:0000313" key="20">
    <source>
        <dbReference type="Proteomes" id="UP000273194"/>
    </source>
</evidence>
<reference evidence="18 19" key="4">
    <citation type="journal article" date="2018" name="Proc. Natl. Acad. Sci. U.S.A.">
        <title>Nonmutational mechanism of inheritance in the Archaeon Sulfolobus solfataricus.</title>
        <authorList>
            <person name="Payne S."/>
            <person name="McCarthy S."/>
            <person name="Johnson T."/>
            <person name="North E."/>
            <person name="Blum P."/>
        </authorList>
    </citation>
    <scope>NUCLEOTIDE SEQUENCE [LARGE SCALE GENOMIC DNA]</scope>
    <source>
        <strain evidence="6 18">SARC-H</strain>
        <strain evidence="7 22">SARC-I</strain>
        <strain evidence="9 23">SARC-N</strain>
        <strain evidence="10 24">SARC-O</strain>
        <strain evidence="11 19">SUL120</strain>
        <strain evidence="5 20">SULG</strain>
        <strain evidence="8 21">SULM</strain>
    </source>
</reference>
<dbReference type="EMBL" id="CP033236">
    <property type="protein sequence ID" value="AZF70359.1"/>
    <property type="molecule type" value="Genomic_DNA"/>
</dbReference>
<evidence type="ECO:0000313" key="13">
    <source>
        <dbReference type="EMBL" id="SAI86788.1"/>
    </source>
</evidence>
<name>A0A0E3GUQ3_SACSO</name>
<evidence type="ECO:0000313" key="18">
    <source>
        <dbReference type="Proteomes" id="UP000267993"/>
    </source>
</evidence>
<dbReference type="EMBL" id="CP033240">
    <property type="protein sequence ID" value="AZF80817.1"/>
    <property type="molecule type" value="Genomic_DNA"/>
</dbReference>